<sequence length="834" mass="96083">MARGIIGVIKEWNQNKKKEKLKKELGIDVSQEKPNVKNKTENDVLSRINKINKKADEILMIAEPQIYTLAKENNIACKYGENIIITKDGNASIAVELKGVSYAGISLDDETDYLLNRVMFFTTLKDDVEINLIIKKIKQDDKEYTDKNINPYANEIIKKWETNQDIYAIRYFLIISTMTKNITGLLESFKTKMTSEEGDESNESAKLKQKIELLNDTFSNIKNYFSIYQPRQLSGDEIINFYATYSNAKETNLAYTNELITDSYISSYVEFKKDYIEFYRNDGTTKYARFISVKAYETEQIKSIITSNLIKSNNEFMAMIYLKAYEKRKAIKKIKDTKAFAVELVRQELDQLMELIQADRENLVETSFSVYCLADSLKELENRSNELKNILENQGLNVVRETLNQKALYFSFFPSRGNLNARKKTLNISNLATIANFENEVTGFNQNDWGGEAITTFKHLNGTPFLFNFHWQPDGDRPAGHTMIVGGTGSGKTTLAQFLMTNLFKYPIDIFAMDKLRGMYNFTNYVDGEYHDSESDGFKLNPFSLADTNENRDFLKSWLRFMAEVKNDEHEAINDINNTIDRIYDMKQDGQTLTLSDFIISLPSDNNEKSRLKIRFDNYKGSIFDNKEDALNFTKQLSVLNMDGILQNKKTAGLTAIYIFHKLKNKAKNSADKRGFFCFIDELKDYLQDETMQEKILEAILEWRKIGGVACMGFQSMSLFNNIERGSSFLDNMANFIIFPTNSEETLAELNAMIGLTPTEAKFLKETNSNARQILLNMKLRNESAKLDIDLSRLGSYLRVFSSSSDNVMLLKQLKNDSPIHWRKHYIEFKGKRS</sequence>
<gene>
    <name evidence="6" type="ORF">CRECT_0518</name>
</gene>
<feature type="coiled-coil region" evidence="4">
    <location>
        <begin position="342"/>
        <end position="397"/>
    </location>
</feature>
<dbReference type="Proteomes" id="UP000502377">
    <property type="component" value="Chromosome"/>
</dbReference>
<dbReference type="PANTHER" id="PTHR30121">
    <property type="entry name" value="UNCHARACTERIZED PROTEIN YJGR-RELATED"/>
    <property type="match status" value="1"/>
</dbReference>
<dbReference type="InterPro" id="IPR027417">
    <property type="entry name" value="P-loop_NTPase"/>
</dbReference>
<evidence type="ECO:0000259" key="5">
    <source>
        <dbReference type="Pfam" id="PF03135"/>
    </source>
</evidence>
<dbReference type="Pfam" id="PF03135">
    <property type="entry name" value="CagE_TrbE_VirB"/>
    <property type="match status" value="1"/>
</dbReference>
<evidence type="ECO:0000256" key="4">
    <source>
        <dbReference type="SAM" id="Coils"/>
    </source>
</evidence>
<evidence type="ECO:0000313" key="7">
    <source>
        <dbReference type="Proteomes" id="UP000502377"/>
    </source>
</evidence>
<evidence type="ECO:0000256" key="3">
    <source>
        <dbReference type="ARBA" id="ARBA00022840"/>
    </source>
</evidence>
<dbReference type="Gene3D" id="3.40.50.300">
    <property type="entry name" value="P-loop containing nucleotide triphosphate hydrolases"/>
    <property type="match status" value="2"/>
</dbReference>
<protein>
    <submittedName>
        <fullName evidence="6">Type IV secretion system, conjugal transfer ATPase, VirB4 family</fullName>
    </submittedName>
</protein>
<dbReference type="KEGG" id="crx:CRECT_0518"/>
<dbReference type="InterPro" id="IPR018145">
    <property type="entry name" value="CagE_TrbE_VirB_cntrl_dom"/>
</dbReference>
<keyword evidence="3" id="KW-0067">ATP-binding</keyword>
<evidence type="ECO:0000313" key="6">
    <source>
        <dbReference type="EMBL" id="QCD46208.1"/>
    </source>
</evidence>
<keyword evidence="4" id="KW-0175">Coiled coil</keyword>
<dbReference type="SUPFAM" id="SSF52540">
    <property type="entry name" value="P-loop containing nucleoside triphosphate hydrolases"/>
    <property type="match status" value="1"/>
</dbReference>
<dbReference type="AlphaFoldDB" id="A0A6G5QKI6"/>
<reference evidence="6 7" key="1">
    <citation type="submission" date="2016-07" db="EMBL/GenBank/DDBJ databases">
        <title>Comparative genomics of the Campylobacter concisus group.</title>
        <authorList>
            <person name="Miller W.G."/>
            <person name="Yee E."/>
            <person name="Chapman M.H."/>
            <person name="Huynh S."/>
            <person name="Bono J.L."/>
            <person name="On S.L.W."/>
            <person name="StLeger J."/>
            <person name="Foster G."/>
            <person name="Parker C.T."/>
        </authorList>
    </citation>
    <scope>NUCLEOTIDE SEQUENCE [LARGE SCALE GENOMIC DNA]</scope>
    <source>
        <strain evidence="6 7">ATCC 33238</strain>
    </source>
</reference>
<accession>A0A6G5QKI6</accession>
<comment type="similarity">
    <text evidence="1">Belongs to the TrbE/VirB4 family.</text>
</comment>
<dbReference type="RefSeq" id="WP_004319183.1">
    <property type="nucleotide sequence ID" value="NZ_CAUTXX010000011.1"/>
</dbReference>
<dbReference type="InterPro" id="IPR051162">
    <property type="entry name" value="T4SS_component"/>
</dbReference>
<evidence type="ECO:0000256" key="1">
    <source>
        <dbReference type="ARBA" id="ARBA00006512"/>
    </source>
</evidence>
<keyword evidence="2" id="KW-0547">Nucleotide-binding</keyword>
<evidence type="ECO:0000256" key="2">
    <source>
        <dbReference type="ARBA" id="ARBA00022741"/>
    </source>
</evidence>
<organism evidence="6 7">
    <name type="scientific">Campylobacter rectus</name>
    <name type="common">Wolinella recta</name>
    <dbReference type="NCBI Taxonomy" id="203"/>
    <lineage>
        <taxon>Bacteria</taxon>
        <taxon>Pseudomonadati</taxon>
        <taxon>Campylobacterota</taxon>
        <taxon>Epsilonproteobacteria</taxon>
        <taxon>Campylobacterales</taxon>
        <taxon>Campylobacteraceae</taxon>
        <taxon>Campylobacter</taxon>
    </lineage>
</organism>
<proteinExistence type="inferred from homology"/>
<dbReference type="EMBL" id="CP012543">
    <property type="protein sequence ID" value="QCD46208.1"/>
    <property type="molecule type" value="Genomic_DNA"/>
</dbReference>
<dbReference type="GO" id="GO:0005524">
    <property type="term" value="F:ATP binding"/>
    <property type="evidence" value="ECO:0007669"/>
    <property type="project" value="UniProtKB-KW"/>
</dbReference>
<name>A0A6G5QKI6_CAMRE</name>
<dbReference type="PANTHER" id="PTHR30121:SF12">
    <property type="entry name" value="TYPE IV SECRETION SYSTEM PROTEIN CAGE"/>
    <property type="match status" value="1"/>
</dbReference>
<feature type="domain" description="CagE TrbE VirB component of type IV transporter system central" evidence="5">
    <location>
        <begin position="226"/>
        <end position="422"/>
    </location>
</feature>